<comment type="caution">
    <text evidence="3">The sequence shown here is derived from an EMBL/GenBank/DDBJ whole genome shotgun (WGS) entry which is preliminary data.</text>
</comment>
<dbReference type="GO" id="GO:0015074">
    <property type="term" value="P:DNA integration"/>
    <property type="evidence" value="ECO:0007669"/>
    <property type="project" value="InterPro"/>
</dbReference>
<reference evidence="3" key="1">
    <citation type="submission" date="2020-01" db="EMBL/GenBank/DDBJ databases">
        <authorList>
            <person name="Mishra B."/>
        </authorList>
    </citation>
    <scope>NUCLEOTIDE SEQUENCE [LARGE SCALE GENOMIC DNA]</scope>
</reference>
<dbReference type="InterPro" id="IPR036397">
    <property type="entry name" value="RNaseH_sf"/>
</dbReference>
<protein>
    <recommendedName>
        <fullName evidence="2">Integrase catalytic domain-containing protein</fullName>
    </recommendedName>
</protein>
<dbReference type="AlphaFoldDB" id="A0A6D2JAA9"/>
<dbReference type="EMBL" id="CACVBM020001224">
    <property type="protein sequence ID" value="CAA7040163.1"/>
    <property type="molecule type" value="Genomic_DNA"/>
</dbReference>
<dbReference type="InterPro" id="IPR012337">
    <property type="entry name" value="RNaseH-like_sf"/>
</dbReference>
<dbReference type="SUPFAM" id="SSF53098">
    <property type="entry name" value="Ribonuclease H-like"/>
    <property type="match status" value="1"/>
</dbReference>
<dbReference type="PROSITE" id="PS50994">
    <property type="entry name" value="INTEGRASE"/>
    <property type="match status" value="1"/>
</dbReference>
<keyword evidence="1" id="KW-0175">Coiled coil</keyword>
<dbReference type="GO" id="GO:0003676">
    <property type="term" value="F:nucleic acid binding"/>
    <property type="evidence" value="ECO:0007669"/>
    <property type="project" value="InterPro"/>
</dbReference>
<gene>
    <name evidence="3" type="ORF">MERR_LOCUS27398</name>
</gene>
<accession>A0A6D2JAA9</accession>
<evidence type="ECO:0000313" key="4">
    <source>
        <dbReference type="Proteomes" id="UP000467841"/>
    </source>
</evidence>
<feature type="coiled-coil region" evidence="1">
    <location>
        <begin position="142"/>
        <end position="169"/>
    </location>
</feature>
<dbReference type="PANTHER" id="PTHR35046:SF9">
    <property type="entry name" value="RNA-DIRECTED DNA POLYMERASE"/>
    <property type="match status" value="1"/>
</dbReference>
<dbReference type="InterPro" id="IPR001584">
    <property type="entry name" value="Integrase_cat-core"/>
</dbReference>
<dbReference type="Proteomes" id="UP000467841">
    <property type="component" value="Unassembled WGS sequence"/>
</dbReference>
<dbReference type="Gene3D" id="3.30.420.10">
    <property type="entry name" value="Ribonuclease H-like superfamily/Ribonuclease H"/>
    <property type="match status" value="1"/>
</dbReference>
<dbReference type="OrthoDB" id="1935586at2759"/>
<dbReference type="PANTHER" id="PTHR35046">
    <property type="entry name" value="ZINC KNUCKLE (CCHC-TYPE) FAMILY PROTEIN"/>
    <property type="match status" value="1"/>
</dbReference>
<proteinExistence type="predicted"/>
<evidence type="ECO:0000256" key="1">
    <source>
        <dbReference type="SAM" id="Coils"/>
    </source>
</evidence>
<name>A0A6D2JAA9_9BRAS</name>
<organism evidence="3 4">
    <name type="scientific">Microthlaspi erraticum</name>
    <dbReference type="NCBI Taxonomy" id="1685480"/>
    <lineage>
        <taxon>Eukaryota</taxon>
        <taxon>Viridiplantae</taxon>
        <taxon>Streptophyta</taxon>
        <taxon>Embryophyta</taxon>
        <taxon>Tracheophyta</taxon>
        <taxon>Spermatophyta</taxon>
        <taxon>Magnoliopsida</taxon>
        <taxon>eudicotyledons</taxon>
        <taxon>Gunneridae</taxon>
        <taxon>Pentapetalae</taxon>
        <taxon>rosids</taxon>
        <taxon>malvids</taxon>
        <taxon>Brassicales</taxon>
        <taxon>Brassicaceae</taxon>
        <taxon>Coluteocarpeae</taxon>
        <taxon>Microthlaspi</taxon>
    </lineage>
</organism>
<evidence type="ECO:0000313" key="3">
    <source>
        <dbReference type="EMBL" id="CAA7040163.1"/>
    </source>
</evidence>
<evidence type="ECO:0000259" key="2">
    <source>
        <dbReference type="PROSITE" id="PS50994"/>
    </source>
</evidence>
<sequence length="279" mass="32117">MAHFVACNKTDDASHVAALFFKDVIRLHGMPRTIVSDRDTKFLSYFWKTLWSKLGTKLLFSTTCHPQTDGQTEVVNRTLGTLLRVLLKKNLKNWDDCLPHIEFAYNHSVHSASKFSPFEIVYGFKPLSPLDLMPLPDGQKRAEMVKKIHEQAKKNIEEKTRQYAKKANKGRRELIFEAGDQVWIHLRKERFPAERKSKLCRALMALSQSPSESTITLIELISKVNEPDLRSNPFQEGGDDAIMDEEVQENSFWPRKKMEWSSLAEEGLEAEQLVPEESI</sequence>
<keyword evidence="4" id="KW-1185">Reference proteome</keyword>
<feature type="domain" description="Integrase catalytic" evidence="2">
    <location>
        <begin position="1"/>
        <end position="125"/>
    </location>
</feature>